<name>A0AAD7MP61_9AGAR</name>
<keyword evidence="2" id="KW-1185">Reference proteome</keyword>
<dbReference type="Proteomes" id="UP001215280">
    <property type="component" value="Unassembled WGS sequence"/>
</dbReference>
<evidence type="ECO:0000313" key="2">
    <source>
        <dbReference type="Proteomes" id="UP001215280"/>
    </source>
</evidence>
<reference evidence="1" key="1">
    <citation type="submission" date="2023-03" db="EMBL/GenBank/DDBJ databases">
        <title>Massive genome expansion in bonnet fungi (Mycena s.s.) driven by repeated elements and novel gene families across ecological guilds.</title>
        <authorList>
            <consortium name="Lawrence Berkeley National Laboratory"/>
            <person name="Harder C.B."/>
            <person name="Miyauchi S."/>
            <person name="Viragh M."/>
            <person name="Kuo A."/>
            <person name="Thoen E."/>
            <person name="Andreopoulos B."/>
            <person name="Lu D."/>
            <person name="Skrede I."/>
            <person name="Drula E."/>
            <person name="Henrissat B."/>
            <person name="Morin E."/>
            <person name="Kohler A."/>
            <person name="Barry K."/>
            <person name="LaButti K."/>
            <person name="Morin E."/>
            <person name="Salamov A."/>
            <person name="Lipzen A."/>
            <person name="Mereny Z."/>
            <person name="Hegedus B."/>
            <person name="Baldrian P."/>
            <person name="Stursova M."/>
            <person name="Weitz H."/>
            <person name="Taylor A."/>
            <person name="Grigoriev I.V."/>
            <person name="Nagy L.G."/>
            <person name="Martin F."/>
            <person name="Kauserud H."/>
        </authorList>
    </citation>
    <scope>NUCLEOTIDE SEQUENCE</scope>
    <source>
        <strain evidence="1">CBHHK188m</strain>
    </source>
</reference>
<organism evidence="1 2">
    <name type="scientific">Mycena maculata</name>
    <dbReference type="NCBI Taxonomy" id="230809"/>
    <lineage>
        <taxon>Eukaryota</taxon>
        <taxon>Fungi</taxon>
        <taxon>Dikarya</taxon>
        <taxon>Basidiomycota</taxon>
        <taxon>Agaricomycotina</taxon>
        <taxon>Agaricomycetes</taxon>
        <taxon>Agaricomycetidae</taxon>
        <taxon>Agaricales</taxon>
        <taxon>Marasmiineae</taxon>
        <taxon>Mycenaceae</taxon>
        <taxon>Mycena</taxon>
    </lineage>
</organism>
<comment type="caution">
    <text evidence="1">The sequence shown here is derived from an EMBL/GenBank/DDBJ whole genome shotgun (WGS) entry which is preliminary data.</text>
</comment>
<dbReference type="AlphaFoldDB" id="A0AAD7MP61"/>
<sequence>MNAIVQTLQVLDPLREKPTILQRRKHAIGDVMGRCAQAMLEFLQPYPGDEREMDESRCHHDRFDLCRVSDKDHTISDAYYREITILPVELLRDPTFEIAAWYSWQRVAALEYQGWKTRPFHQVPVGETIVVGISQYFSEISSELPEFDDYEPTPRAVLPFQKLCC</sequence>
<protein>
    <submittedName>
        <fullName evidence="1">Uncharacterized protein</fullName>
    </submittedName>
</protein>
<proteinExistence type="predicted"/>
<gene>
    <name evidence="1" type="ORF">DFH07DRAFT_758368</name>
</gene>
<dbReference type="EMBL" id="JARJLG010000224">
    <property type="protein sequence ID" value="KAJ7726014.1"/>
    <property type="molecule type" value="Genomic_DNA"/>
</dbReference>
<accession>A0AAD7MP61</accession>
<evidence type="ECO:0000313" key="1">
    <source>
        <dbReference type="EMBL" id="KAJ7726014.1"/>
    </source>
</evidence>